<proteinExistence type="predicted"/>
<evidence type="ECO:0000256" key="5">
    <source>
        <dbReference type="SAM" id="MobiDB-lite"/>
    </source>
</evidence>
<feature type="transmembrane region" description="Helical" evidence="6">
    <location>
        <begin position="12"/>
        <end position="33"/>
    </location>
</feature>
<reference evidence="7 8" key="1">
    <citation type="submission" date="2018-12" db="EMBL/GenBank/DDBJ databases">
        <authorList>
            <person name="Tiukova I."/>
            <person name="Dainat J."/>
        </authorList>
    </citation>
    <scope>NUCLEOTIDE SEQUENCE [LARGE SCALE GENOMIC DNA]</scope>
</reference>
<dbReference type="GO" id="GO:0015095">
    <property type="term" value="F:magnesium ion transmembrane transporter activity"/>
    <property type="evidence" value="ECO:0007669"/>
    <property type="project" value="InterPro"/>
</dbReference>
<sequence length="788" mass="86970">MSHLAVTATHANIIIGCTAAVISSACQSIGLILQRKAHLLSQGIDNGKFRMTSPYKRSLWHVGFLLFIFANIFGSTIQITNLPLIVLSPLQSTGLVFNTIFHSIILHEPFTFGSLVGTIFVSVGAFFIAFFGGQVAEPDTDSDTFMKLLRQRSFIEWAVLDAVVVVLFLSWIIFTEWQMETRRSRRILRVADESSHTLLTPKSYRTHSLPLVNHSKLYNLLFNYPVETLRDMQGILYGCVSGTLSAHSLLLAKSVVDILVSSFTKHQLAKFNSVVTYLIVTVFLVLCLSQLYFLNQGLKRISTAVLYPLIFCIYNIVSIGNGLIFYQQWQVISRPTEFWILLGTSMVIYGVFLLSGASYENEQSDLGHIPTPTISSPSATSIYGSISGPSPITEDPGLTSFEEIACSAEPTAYDASSNNNNAGGLLQSISGSLPLSSTPRSLSNANEFLTPIIRSTTDNLNSAGRKVSGFLKRSIGSFHGGKANDSGLSRTPSRRKSVAVGAARSRSPSDGVMPEYVSFGSLKDSSSFINNYDVSNVDADTSFGSQDETMIHSVDSTSDRPSPGLNIFHTKRGYSHPDQPKNVHKSKSSISLHSESRRRTPSLFNSFNLGADQTSPSRLRSPTMSKKRRSALHVSTDFQHEAPIGPNGAVTVIRDNRMDEDYNPNNMFNYSLSNTIEEIQNQMNNIDSKASQILKAERAGKESEMAPNESPQRQIHFPDKQITSETTPTPTRYQPFKNDKLYVAKNGRSARNFTTGILRDVGGHRRALSFEQSELLNELTGTKDRNKD</sequence>
<dbReference type="Proteomes" id="UP000290900">
    <property type="component" value="Unassembled WGS sequence"/>
</dbReference>
<organism evidence="7 8">
    <name type="scientific">Brettanomyces naardenensis</name>
    <name type="common">Yeast</name>
    <dbReference type="NCBI Taxonomy" id="13370"/>
    <lineage>
        <taxon>Eukaryota</taxon>
        <taxon>Fungi</taxon>
        <taxon>Dikarya</taxon>
        <taxon>Ascomycota</taxon>
        <taxon>Saccharomycotina</taxon>
        <taxon>Pichiomycetes</taxon>
        <taxon>Pichiales</taxon>
        <taxon>Pichiaceae</taxon>
        <taxon>Brettanomyces</taxon>
    </lineage>
</organism>
<feature type="compositionally biased region" description="Polar residues" evidence="5">
    <location>
        <begin position="602"/>
        <end position="624"/>
    </location>
</feature>
<keyword evidence="3 6" id="KW-1133">Transmembrane helix</keyword>
<dbReference type="GO" id="GO:0016020">
    <property type="term" value="C:membrane"/>
    <property type="evidence" value="ECO:0007669"/>
    <property type="project" value="UniProtKB-SubCell"/>
</dbReference>
<comment type="subcellular location">
    <subcellularLocation>
        <location evidence="1">Membrane</location>
        <topology evidence="1">Multi-pass membrane protein</topology>
    </subcellularLocation>
</comment>
<name>A0A448YSC1_BRENA</name>
<keyword evidence="4 6" id="KW-0472">Membrane</keyword>
<accession>A0A448YSC1</accession>
<dbReference type="SUPFAM" id="SSF103481">
    <property type="entry name" value="Multidrug resistance efflux transporter EmrE"/>
    <property type="match status" value="1"/>
</dbReference>
<dbReference type="PANTHER" id="PTHR12570:SF86">
    <property type="entry name" value="ADR321CP"/>
    <property type="match status" value="1"/>
</dbReference>
<feature type="transmembrane region" description="Helical" evidence="6">
    <location>
        <begin position="305"/>
        <end position="326"/>
    </location>
</feature>
<dbReference type="Gene3D" id="1.10.3730.20">
    <property type="match status" value="1"/>
</dbReference>
<feature type="transmembrane region" description="Helical" evidence="6">
    <location>
        <begin position="112"/>
        <end position="134"/>
    </location>
</feature>
<dbReference type="InterPro" id="IPR008521">
    <property type="entry name" value="Mg_trans_NIPA"/>
</dbReference>
<keyword evidence="2 6" id="KW-0812">Transmembrane</keyword>
<feature type="region of interest" description="Disordered" evidence="5">
    <location>
        <begin position="481"/>
        <end position="513"/>
    </location>
</feature>
<dbReference type="InterPro" id="IPR037185">
    <property type="entry name" value="EmrE-like"/>
</dbReference>
<dbReference type="EMBL" id="CAACVR010000056">
    <property type="protein sequence ID" value="VEU23806.1"/>
    <property type="molecule type" value="Genomic_DNA"/>
</dbReference>
<evidence type="ECO:0000256" key="3">
    <source>
        <dbReference type="ARBA" id="ARBA00022989"/>
    </source>
</evidence>
<evidence type="ECO:0000313" key="8">
    <source>
        <dbReference type="Proteomes" id="UP000290900"/>
    </source>
</evidence>
<evidence type="ECO:0000256" key="6">
    <source>
        <dbReference type="SAM" id="Phobius"/>
    </source>
</evidence>
<evidence type="ECO:0000256" key="4">
    <source>
        <dbReference type="ARBA" id="ARBA00023136"/>
    </source>
</evidence>
<dbReference type="AlphaFoldDB" id="A0A448YSC1"/>
<dbReference type="Pfam" id="PF05653">
    <property type="entry name" value="Mg_trans_NIPA"/>
    <property type="match status" value="2"/>
</dbReference>
<dbReference type="InParanoid" id="A0A448YSC1"/>
<feature type="transmembrane region" description="Helical" evidence="6">
    <location>
        <begin position="274"/>
        <end position="293"/>
    </location>
</feature>
<feature type="transmembrane region" description="Helical" evidence="6">
    <location>
        <begin position="85"/>
        <end position="105"/>
    </location>
</feature>
<protein>
    <submittedName>
        <fullName evidence="7">DEKNAAC104990</fullName>
    </submittedName>
</protein>
<evidence type="ECO:0000313" key="7">
    <source>
        <dbReference type="EMBL" id="VEU23806.1"/>
    </source>
</evidence>
<feature type="transmembrane region" description="Helical" evidence="6">
    <location>
        <begin position="154"/>
        <end position="174"/>
    </location>
</feature>
<dbReference type="PANTHER" id="PTHR12570">
    <property type="match status" value="1"/>
</dbReference>
<feature type="region of interest" description="Disordered" evidence="5">
    <location>
        <begin position="571"/>
        <end position="625"/>
    </location>
</feature>
<keyword evidence="8" id="KW-1185">Reference proteome</keyword>
<feature type="transmembrane region" description="Helical" evidence="6">
    <location>
        <begin position="338"/>
        <end position="359"/>
    </location>
</feature>
<evidence type="ECO:0000256" key="2">
    <source>
        <dbReference type="ARBA" id="ARBA00022692"/>
    </source>
</evidence>
<evidence type="ECO:0000256" key="1">
    <source>
        <dbReference type="ARBA" id="ARBA00004141"/>
    </source>
</evidence>
<dbReference type="OrthoDB" id="2504919at2759"/>
<feature type="transmembrane region" description="Helical" evidence="6">
    <location>
        <begin position="58"/>
        <end position="79"/>
    </location>
</feature>
<gene>
    <name evidence="7" type="ORF">BRENAR_LOCUS4535</name>
</gene>